<dbReference type="InterPro" id="IPR049744">
    <property type="entry name" value="CC/Se_fam"/>
</dbReference>
<evidence type="ECO:0000313" key="2">
    <source>
        <dbReference type="Proteomes" id="UP000553442"/>
    </source>
</evidence>
<proteinExistence type="predicted"/>
<protein>
    <recommendedName>
        <fullName evidence="3">FeS cluster biogenesis domain-containing protein</fullName>
    </recommendedName>
</protein>
<evidence type="ECO:0008006" key="3">
    <source>
        <dbReference type="Google" id="ProtNLM"/>
    </source>
</evidence>
<dbReference type="EMBL" id="JACHZF010000017">
    <property type="protein sequence ID" value="MBB3331641.1"/>
    <property type="molecule type" value="Genomic_DNA"/>
</dbReference>
<evidence type="ECO:0000313" key="1">
    <source>
        <dbReference type="EMBL" id="MBB3331641.1"/>
    </source>
</evidence>
<accession>A0A7W5PC51</accession>
<gene>
    <name evidence="1" type="ORF">BDK63_002524</name>
</gene>
<name>A0A7W5PC51_9GAMM</name>
<comment type="caution">
    <text evidence="1">The sequence shown here is derived from an EMBL/GenBank/DDBJ whole genome shotgun (WGS) entry which is preliminary data.</text>
</comment>
<keyword evidence="2" id="KW-1185">Reference proteome</keyword>
<dbReference type="AlphaFoldDB" id="A0A7W5PC51"/>
<sequence length="97" mass="10408">MAIEVSDRARAWLKTKGGVATVRLSPRHGCCGGGADIAVAEARAPEAPERYTRLDLDGVTVHIDPTLVDQGLRLDVEGFLGLRHLFVEGASPTRSKE</sequence>
<dbReference type="RefSeq" id="WP_183332460.1">
    <property type="nucleotide sequence ID" value="NZ_JACHZF010000017.1"/>
</dbReference>
<dbReference type="Proteomes" id="UP000553442">
    <property type="component" value="Unassembled WGS sequence"/>
</dbReference>
<dbReference type="NCBIfam" id="NF041239">
    <property type="entry name" value="Moor_selen_rel"/>
    <property type="match status" value="1"/>
</dbReference>
<organism evidence="1 2">
    <name type="scientific">Halomonas campaniensis</name>
    <dbReference type="NCBI Taxonomy" id="213554"/>
    <lineage>
        <taxon>Bacteria</taxon>
        <taxon>Pseudomonadati</taxon>
        <taxon>Pseudomonadota</taxon>
        <taxon>Gammaproteobacteria</taxon>
        <taxon>Oceanospirillales</taxon>
        <taxon>Halomonadaceae</taxon>
        <taxon>Halomonas</taxon>
    </lineage>
</organism>
<reference evidence="1 2" key="1">
    <citation type="submission" date="2020-08" db="EMBL/GenBank/DDBJ databases">
        <title>Genomic Encyclopedia of Archaeal and Bacterial Type Strains, Phase II (KMG-II): from individual species to whole genera.</title>
        <authorList>
            <person name="Goeker M."/>
        </authorList>
    </citation>
    <scope>NUCLEOTIDE SEQUENCE [LARGE SCALE GENOMIC DNA]</scope>
    <source>
        <strain evidence="1 2">5AG</strain>
    </source>
</reference>